<proteinExistence type="predicted"/>
<dbReference type="PANTHER" id="PTHR12335">
    <property type="entry name" value="TIPE PROTEIN TEMPERATURE-INDUCED PARALYTIC E"/>
    <property type="match status" value="1"/>
</dbReference>
<gene>
    <name evidence="3" type="ORF">Bhyg_15114</name>
</gene>
<comment type="caution">
    <text evidence="3">The sequence shown here is derived from an EMBL/GenBank/DDBJ whole genome shotgun (WGS) entry which is preliminary data.</text>
</comment>
<feature type="region of interest" description="Disordered" evidence="1">
    <location>
        <begin position="470"/>
        <end position="494"/>
    </location>
</feature>
<dbReference type="GO" id="GO:0002028">
    <property type="term" value="P:regulation of sodium ion transport"/>
    <property type="evidence" value="ECO:0007669"/>
    <property type="project" value="TreeGrafter"/>
</dbReference>
<dbReference type="PANTHER" id="PTHR12335:SF3">
    <property type="entry name" value="IP11896P"/>
    <property type="match status" value="1"/>
</dbReference>
<feature type="transmembrane region" description="Helical" evidence="2">
    <location>
        <begin position="406"/>
        <end position="428"/>
    </location>
</feature>
<keyword evidence="2" id="KW-0812">Transmembrane</keyword>
<evidence type="ECO:0000313" key="4">
    <source>
        <dbReference type="Proteomes" id="UP001151699"/>
    </source>
</evidence>
<keyword evidence="4" id="KW-1185">Reference proteome</keyword>
<keyword evidence="2" id="KW-1133">Transmembrane helix</keyword>
<protein>
    <submittedName>
        <fullName evidence="3">Uncharacterized protein</fullName>
    </submittedName>
</protein>
<accession>A0A9Q0RY51</accession>
<evidence type="ECO:0000256" key="1">
    <source>
        <dbReference type="SAM" id="MobiDB-lite"/>
    </source>
</evidence>
<dbReference type="AlphaFoldDB" id="A0A9Q0RY51"/>
<name>A0A9Q0RY51_9DIPT</name>
<feature type="transmembrane region" description="Helical" evidence="2">
    <location>
        <begin position="21"/>
        <end position="44"/>
    </location>
</feature>
<dbReference type="PROSITE" id="PS51257">
    <property type="entry name" value="PROKAR_LIPOPROTEIN"/>
    <property type="match status" value="1"/>
</dbReference>
<reference evidence="3" key="1">
    <citation type="submission" date="2022-07" db="EMBL/GenBank/DDBJ databases">
        <authorList>
            <person name="Trinca V."/>
            <person name="Uliana J.V.C."/>
            <person name="Torres T.T."/>
            <person name="Ward R.J."/>
            <person name="Monesi N."/>
        </authorList>
    </citation>
    <scope>NUCLEOTIDE SEQUENCE</scope>
    <source>
        <strain evidence="3">HSMRA1968</strain>
        <tissue evidence="3">Whole embryos</tissue>
    </source>
</reference>
<evidence type="ECO:0000256" key="2">
    <source>
        <dbReference type="SAM" id="Phobius"/>
    </source>
</evidence>
<evidence type="ECO:0000313" key="3">
    <source>
        <dbReference type="EMBL" id="KAJ6636523.1"/>
    </source>
</evidence>
<keyword evidence="2" id="KW-0472">Membrane</keyword>
<organism evidence="3 4">
    <name type="scientific">Pseudolycoriella hygida</name>
    <dbReference type="NCBI Taxonomy" id="35572"/>
    <lineage>
        <taxon>Eukaryota</taxon>
        <taxon>Metazoa</taxon>
        <taxon>Ecdysozoa</taxon>
        <taxon>Arthropoda</taxon>
        <taxon>Hexapoda</taxon>
        <taxon>Insecta</taxon>
        <taxon>Pterygota</taxon>
        <taxon>Neoptera</taxon>
        <taxon>Endopterygota</taxon>
        <taxon>Diptera</taxon>
        <taxon>Nematocera</taxon>
        <taxon>Sciaroidea</taxon>
        <taxon>Sciaridae</taxon>
        <taxon>Pseudolycoriella</taxon>
    </lineage>
</organism>
<dbReference type="Proteomes" id="UP001151699">
    <property type="component" value="Chromosome C"/>
</dbReference>
<dbReference type="OrthoDB" id="6349518at2759"/>
<dbReference type="EMBL" id="WJQU01000004">
    <property type="protein sequence ID" value="KAJ6636523.1"/>
    <property type="molecule type" value="Genomic_DNA"/>
</dbReference>
<sequence length="535" mass="59568">MGRKNKPRLIPEQDKRICGSICLCQLTIVLSCVSIVYLSVAIYLPSYKAFQSGFEATPVMCQTINTTIANNCPWASCGEWCLTKTGGFCTQIHSTVRRNGTDIQLENCTRIATTACPQVKPEAIKKFNCNNGTECAVLSGVFNCSLGRFLESFANCALNVFLLTPGHCKNMSELYLCHHKADGGVVIDAEKDNLKLNGFFECVNSKCTKIKKPFSCDRYCPKITTAVNVLIMQDDNLVSAECDVGFAYNEARGKESGVRLATPKKVWDETMGVLLTSCHDVIKDGDKLRATDCLNGTLLKQSELPHPFMNFTQFWKIYENSNEVLDPNEIFLPKQSSVTIYNSSKLFINLEGCVNTLRGECNEFVAMYGRDGDNNTAQSRFQCYYNKHNSAFVVLRFDLNKTWRELLIAVCVPVSLFVISFIALCIITKSVKVGDDSKMRCKYCAGETSDVEDNNFASKSNHNINCPMESHEPCLPPSDQPSAPIDSLPTNEDQQFQCSTKSLKLSPCTETTEKSLSVSATFELKETDNRPLVEF</sequence>
<dbReference type="InterPro" id="IPR031578">
    <property type="entry name" value="TipE"/>
</dbReference>
<dbReference type="GO" id="GO:0017080">
    <property type="term" value="F:sodium channel regulator activity"/>
    <property type="evidence" value="ECO:0007669"/>
    <property type="project" value="TreeGrafter"/>
</dbReference>
<dbReference type="GO" id="GO:0005886">
    <property type="term" value="C:plasma membrane"/>
    <property type="evidence" value="ECO:0007669"/>
    <property type="project" value="TreeGrafter"/>
</dbReference>